<keyword evidence="5" id="KW-1185">Reference proteome</keyword>
<dbReference type="RefSeq" id="WP_310051522.1">
    <property type="nucleotide sequence ID" value="NZ_JAVDVW010000001.1"/>
</dbReference>
<reference evidence="4 5" key="1">
    <citation type="submission" date="2023-07" db="EMBL/GenBank/DDBJ databases">
        <title>Sorghum-associated microbial communities from plants grown in Nebraska, USA.</title>
        <authorList>
            <person name="Schachtman D."/>
        </authorList>
    </citation>
    <scope>NUCLEOTIDE SEQUENCE [LARGE SCALE GENOMIC DNA]</scope>
    <source>
        <strain evidence="4 5">BE187</strain>
    </source>
</reference>
<keyword evidence="1" id="KW-0378">Hydrolase</keyword>
<feature type="chain" id="PRO_5046157296" evidence="2">
    <location>
        <begin position="22"/>
        <end position="662"/>
    </location>
</feature>
<organism evidence="4 5">
    <name type="scientific">Agrilutibacter niabensis</name>
    <dbReference type="NCBI Taxonomy" id="380628"/>
    <lineage>
        <taxon>Bacteria</taxon>
        <taxon>Pseudomonadati</taxon>
        <taxon>Pseudomonadota</taxon>
        <taxon>Gammaproteobacteria</taxon>
        <taxon>Lysobacterales</taxon>
        <taxon>Lysobacteraceae</taxon>
        <taxon>Agrilutibacter</taxon>
    </lineage>
</organism>
<gene>
    <name evidence="4" type="ORF">J2X04_000400</name>
</gene>
<comment type="caution">
    <text evidence="4">The sequence shown here is derived from an EMBL/GenBank/DDBJ whole genome shotgun (WGS) entry which is preliminary data.</text>
</comment>
<keyword evidence="2" id="KW-0732">Signal</keyword>
<dbReference type="InterPro" id="IPR001375">
    <property type="entry name" value="Peptidase_S9_cat"/>
</dbReference>
<dbReference type="Gene3D" id="3.40.50.1820">
    <property type="entry name" value="alpha/beta hydrolase"/>
    <property type="match status" value="1"/>
</dbReference>
<name>A0ABU1VLM0_9GAMM</name>
<keyword evidence="4" id="KW-0645">Protease</keyword>
<keyword evidence="4" id="KW-0031">Aminopeptidase</keyword>
<dbReference type="Proteomes" id="UP001267878">
    <property type="component" value="Unassembled WGS sequence"/>
</dbReference>
<evidence type="ECO:0000256" key="1">
    <source>
        <dbReference type="ARBA" id="ARBA00022801"/>
    </source>
</evidence>
<dbReference type="GO" id="GO:0004177">
    <property type="term" value="F:aminopeptidase activity"/>
    <property type="evidence" value="ECO:0007669"/>
    <property type="project" value="UniProtKB-KW"/>
</dbReference>
<feature type="signal peptide" evidence="2">
    <location>
        <begin position="1"/>
        <end position="21"/>
    </location>
</feature>
<dbReference type="EMBL" id="JAVDVW010000001">
    <property type="protein sequence ID" value="MDR7098053.1"/>
    <property type="molecule type" value="Genomic_DNA"/>
</dbReference>
<evidence type="ECO:0000256" key="2">
    <source>
        <dbReference type="SAM" id="SignalP"/>
    </source>
</evidence>
<dbReference type="SUPFAM" id="SSF53474">
    <property type="entry name" value="alpha/beta-Hydrolases"/>
    <property type="match status" value="1"/>
</dbReference>
<feature type="domain" description="Peptidase S9 prolyl oligopeptidase catalytic" evidence="3">
    <location>
        <begin position="439"/>
        <end position="647"/>
    </location>
</feature>
<evidence type="ECO:0000313" key="5">
    <source>
        <dbReference type="Proteomes" id="UP001267878"/>
    </source>
</evidence>
<dbReference type="PANTHER" id="PTHR42776">
    <property type="entry name" value="SERINE PEPTIDASE S9 FAMILY MEMBER"/>
    <property type="match status" value="1"/>
</dbReference>
<proteinExistence type="predicted"/>
<protein>
    <submittedName>
        <fullName evidence="4">Dipeptidyl aminopeptidase/acylaminoacyl peptidase</fullName>
    </submittedName>
</protein>
<dbReference type="Pfam" id="PF00326">
    <property type="entry name" value="Peptidase_S9"/>
    <property type="match status" value="1"/>
</dbReference>
<sequence>MKRLVLGLALMAGGSFMPAMAAVDVGAYVKRDAFDQLKISPGGEYYAATVPQEDRSILVVIDRATTKVTGSFKLPVDNYVADFRWVNKDRLVISVAQKFGLLDSPQLTGELFAIGANGSKPEMLIGYRVNDGGLGTTIKPKKDNQSIWGYLVDSLPADDKSVLVSTQPYGSADPWSSAQRLDVYTGRLTVVAKTPVQDARFQTDNKGVIRFVNGSSSDNVSRLYYRTGGGAEWEILSAESDSKGAEYPVGFSADDKTAYLLVEQVSGPEALVAMDLETRKRTEVLRDDDVDPDGVIYRNGTRIPVGLYFMDGKPRAAFLDDKSPEARLQHGLEAAFPGDAVRITSQTADGRLALVSVSNDRNPGDFYLFDTVAKKAAHVVARREWLDPEQQAQMQPVKLAARDGLTLHGYLTTPKGSSGKGLPLVVMPHGGPFDVNDEWGFNDEAQMLSAAGYAVLQLNYRGSGGYGRAFLHAGAREWGGAMQDDLTDATKWAIEQGIADKNRICLYGASYGGYASLMGVAKEQGLYKCAAGYVGVYDLPKIKNELHSDSARLGNWAADWLGKNEQLAALSPNRIAERIKVPVFLAAGGEDKTAPIEHSKMMEAALRKAGTPVETLYYDTEGHGFYKPEHRKEFYTRLLAFLSRSLGGGVATTGGGEAKSAK</sequence>
<accession>A0ABU1VLM0</accession>
<evidence type="ECO:0000313" key="4">
    <source>
        <dbReference type="EMBL" id="MDR7098053.1"/>
    </source>
</evidence>
<evidence type="ECO:0000259" key="3">
    <source>
        <dbReference type="Pfam" id="PF00326"/>
    </source>
</evidence>
<dbReference type="InterPro" id="IPR029058">
    <property type="entry name" value="AB_hydrolase_fold"/>
</dbReference>
<dbReference type="SUPFAM" id="SSF82171">
    <property type="entry name" value="DPP6 N-terminal domain-like"/>
    <property type="match status" value="1"/>
</dbReference>
<dbReference type="PANTHER" id="PTHR42776:SF27">
    <property type="entry name" value="DIPEPTIDYL PEPTIDASE FAMILY MEMBER 6"/>
    <property type="match status" value="1"/>
</dbReference>